<dbReference type="RefSeq" id="WP_119666388.1">
    <property type="nucleotide sequence ID" value="NZ_QXED01000001.1"/>
</dbReference>
<feature type="transmembrane region" description="Helical" evidence="1">
    <location>
        <begin position="226"/>
        <end position="244"/>
    </location>
</feature>
<dbReference type="InterPro" id="IPR000620">
    <property type="entry name" value="EamA_dom"/>
</dbReference>
<dbReference type="OrthoDB" id="9795255at2"/>
<dbReference type="SUPFAM" id="SSF103481">
    <property type="entry name" value="Multidrug resistance efflux transporter EmrE"/>
    <property type="match status" value="2"/>
</dbReference>
<dbReference type="InterPro" id="IPR037185">
    <property type="entry name" value="EmrE-like"/>
</dbReference>
<dbReference type="Gene3D" id="1.10.3730.20">
    <property type="match status" value="1"/>
</dbReference>
<organism evidence="3 4">
    <name type="scientific">Fibrisoma montanum</name>
    <dbReference type="NCBI Taxonomy" id="2305895"/>
    <lineage>
        <taxon>Bacteria</taxon>
        <taxon>Pseudomonadati</taxon>
        <taxon>Bacteroidota</taxon>
        <taxon>Cytophagia</taxon>
        <taxon>Cytophagales</taxon>
        <taxon>Spirosomataceae</taxon>
        <taxon>Fibrisoma</taxon>
    </lineage>
</organism>
<dbReference type="PANTHER" id="PTHR22911">
    <property type="entry name" value="ACYL-MALONYL CONDENSING ENZYME-RELATED"/>
    <property type="match status" value="1"/>
</dbReference>
<dbReference type="PANTHER" id="PTHR22911:SF137">
    <property type="entry name" value="SOLUTE CARRIER FAMILY 35 MEMBER G2-RELATED"/>
    <property type="match status" value="1"/>
</dbReference>
<dbReference type="GO" id="GO:0016020">
    <property type="term" value="C:membrane"/>
    <property type="evidence" value="ECO:0007669"/>
    <property type="project" value="InterPro"/>
</dbReference>
<accession>A0A418MJI0</accession>
<feature type="transmembrane region" description="Helical" evidence="1">
    <location>
        <begin position="38"/>
        <end position="56"/>
    </location>
</feature>
<dbReference type="AlphaFoldDB" id="A0A418MJI0"/>
<sequence>MLLVVLSLTSLAVLLRIVANPLSNVFQKQLTQRSADPLFVIAATYGFLTLACLAFWSQLRFENLPAAFWQSMVLVGALALIGNVFLVKALQIGDLSVLGPINAYKSVVGMLVGIFLLHEIPSWLGLLGVLLILAGSYVVLGNAQQRKGFSWGVFQRPEVRLRLAALVFSAVDGVLLKKAIVLSTPTTAFFYWCFFGFLFSLVWIGLTLRRQWPGQVRLLFSQRTTYLALFLTVGLTQLASNVALAGMQVGYALALFQTSALISVLFGYQFFRETDIVRKLIGAGIMVVGAVLITVFQ</sequence>
<evidence type="ECO:0000256" key="1">
    <source>
        <dbReference type="SAM" id="Phobius"/>
    </source>
</evidence>
<feature type="transmembrane region" description="Helical" evidence="1">
    <location>
        <begin position="107"/>
        <end position="140"/>
    </location>
</feature>
<feature type="transmembrane region" description="Helical" evidence="1">
    <location>
        <begin position="250"/>
        <end position="268"/>
    </location>
</feature>
<name>A0A418MJI0_9BACT</name>
<comment type="caution">
    <text evidence="3">The sequence shown here is derived from an EMBL/GenBank/DDBJ whole genome shotgun (WGS) entry which is preliminary data.</text>
</comment>
<keyword evidence="1" id="KW-0472">Membrane</keyword>
<keyword evidence="4" id="KW-1185">Reference proteome</keyword>
<feature type="domain" description="EamA" evidence="2">
    <location>
        <begin position="163"/>
        <end position="294"/>
    </location>
</feature>
<dbReference type="EMBL" id="QXED01000001">
    <property type="protein sequence ID" value="RIV27546.1"/>
    <property type="molecule type" value="Genomic_DNA"/>
</dbReference>
<evidence type="ECO:0000313" key="3">
    <source>
        <dbReference type="EMBL" id="RIV27546.1"/>
    </source>
</evidence>
<protein>
    <submittedName>
        <fullName evidence="3">EamA family transporter</fullName>
    </submittedName>
</protein>
<keyword evidence="1" id="KW-0812">Transmembrane</keyword>
<evidence type="ECO:0000313" key="4">
    <source>
        <dbReference type="Proteomes" id="UP000283523"/>
    </source>
</evidence>
<keyword evidence="1" id="KW-1133">Transmembrane helix</keyword>
<feature type="transmembrane region" description="Helical" evidence="1">
    <location>
        <begin position="68"/>
        <end position="87"/>
    </location>
</feature>
<feature type="transmembrane region" description="Helical" evidence="1">
    <location>
        <begin position="280"/>
        <end position="296"/>
    </location>
</feature>
<feature type="transmembrane region" description="Helical" evidence="1">
    <location>
        <begin position="161"/>
        <end position="182"/>
    </location>
</feature>
<proteinExistence type="predicted"/>
<evidence type="ECO:0000259" key="2">
    <source>
        <dbReference type="Pfam" id="PF00892"/>
    </source>
</evidence>
<dbReference type="Proteomes" id="UP000283523">
    <property type="component" value="Unassembled WGS sequence"/>
</dbReference>
<reference evidence="3 4" key="1">
    <citation type="submission" date="2018-08" db="EMBL/GenBank/DDBJ databases">
        <title>Fibrisoma montanum sp. nov., isolated from Danxia mountain soil.</title>
        <authorList>
            <person name="Huang Y."/>
        </authorList>
    </citation>
    <scope>NUCLEOTIDE SEQUENCE [LARGE SCALE GENOMIC DNA]</scope>
    <source>
        <strain evidence="3 4">HYT19</strain>
    </source>
</reference>
<feature type="transmembrane region" description="Helical" evidence="1">
    <location>
        <begin position="188"/>
        <end position="206"/>
    </location>
</feature>
<dbReference type="Pfam" id="PF00892">
    <property type="entry name" value="EamA"/>
    <property type="match status" value="2"/>
</dbReference>
<feature type="domain" description="EamA" evidence="2">
    <location>
        <begin position="22"/>
        <end position="140"/>
    </location>
</feature>
<gene>
    <name evidence="3" type="ORF">DYU11_04375</name>
</gene>